<keyword evidence="8" id="KW-1208">Phospholipid metabolism</keyword>
<dbReference type="PANTHER" id="PTHR45780">
    <property type="entry name" value="ETHANOLAMINE-PHOSPHATE CYTIDYLYLTRANSFERASE"/>
    <property type="match status" value="1"/>
</dbReference>
<evidence type="ECO:0000256" key="1">
    <source>
        <dbReference type="ARBA" id="ARBA00005189"/>
    </source>
</evidence>
<dbReference type="Gene3D" id="3.40.50.620">
    <property type="entry name" value="HUPs"/>
    <property type="match status" value="1"/>
</dbReference>
<evidence type="ECO:0000256" key="6">
    <source>
        <dbReference type="ARBA" id="ARBA00023098"/>
    </source>
</evidence>
<dbReference type="InterPro" id="IPR044608">
    <property type="entry name" value="Ect1/PCYT2"/>
</dbReference>
<evidence type="ECO:0000256" key="9">
    <source>
        <dbReference type="ARBA" id="ARBA00024191"/>
    </source>
</evidence>
<accession>A0ABV1KPD4</accession>
<dbReference type="GO" id="GO:0016779">
    <property type="term" value="F:nucleotidyltransferase activity"/>
    <property type="evidence" value="ECO:0007669"/>
    <property type="project" value="UniProtKB-KW"/>
</dbReference>
<dbReference type="InterPro" id="IPR014729">
    <property type="entry name" value="Rossmann-like_a/b/a_fold"/>
</dbReference>
<dbReference type="SUPFAM" id="SSF52374">
    <property type="entry name" value="Nucleotidylyl transferase"/>
    <property type="match status" value="1"/>
</dbReference>
<keyword evidence="4" id="KW-0808">Transferase</keyword>
<keyword evidence="5 13" id="KW-0548">Nucleotidyltransferase</keyword>
<dbReference type="InterPro" id="IPR004821">
    <property type="entry name" value="Cyt_trans-like"/>
</dbReference>
<dbReference type="PANTHER" id="PTHR45780:SF2">
    <property type="entry name" value="ETHANOLAMINE-PHOSPHATE CYTIDYLYLTRANSFERASE"/>
    <property type="match status" value="1"/>
</dbReference>
<evidence type="ECO:0000256" key="8">
    <source>
        <dbReference type="ARBA" id="ARBA00023264"/>
    </source>
</evidence>
<comment type="similarity">
    <text evidence="2">Belongs to the cytidylyltransferase family.</text>
</comment>
<evidence type="ECO:0000313" key="13">
    <source>
        <dbReference type="EMBL" id="MEQ4481920.1"/>
    </source>
</evidence>
<evidence type="ECO:0000313" key="14">
    <source>
        <dbReference type="Proteomes" id="UP001493487"/>
    </source>
</evidence>
<evidence type="ECO:0000259" key="12">
    <source>
        <dbReference type="Pfam" id="PF01467"/>
    </source>
</evidence>
<keyword evidence="14" id="KW-1185">Reference proteome</keyword>
<evidence type="ECO:0000256" key="11">
    <source>
        <dbReference type="ARBA" id="ARBA00031473"/>
    </source>
</evidence>
<dbReference type="NCBIfam" id="TIGR00125">
    <property type="entry name" value="cyt_tran_rel"/>
    <property type="match status" value="1"/>
</dbReference>
<dbReference type="EMBL" id="JASKHM010000002">
    <property type="protein sequence ID" value="MEQ4481920.1"/>
    <property type="molecule type" value="Genomic_DNA"/>
</dbReference>
<evidence type="ECO:0000256" key="10">
    <source>
        <dbReference type="ARBA" id="ARBA00024221"/>
    </source>
</evidence>
<keyword evidence="6" id="KW-0443">Lipid metabolism</keyword>
<gene>
    <name evidence="13" type="ORF">QJS35_05885</name>
</gene>
<dbReference type="Proteomes" id="UP001493487">
    <property type="component" value="Unassembled WGS sequence"/>
</dbReference>
<comment type="pathway">
    <text evidence="9">Phospholipid metabolism; phosphatidylethanolamine biosynthesis; phosphatidylethanolamine from ethanolamine: step 2/3.</text>
</comment>
<dbReference type="RefSeq" id="WP_232189317.1">
    <property type="nucleotide sequence ID" value="NZ_JAIOAP010000019.1"/>
</dbReference>
<name>A0ABV1KPD4_9BACL</name>
<evidence type="ECO:0000256" key="5">
    <source>
        <dbReference type="ARBA" id="ARBA00022695"/>
    </source>
</evidence>
<feature type="domain" description="Cytidyltransferase-like" evidence="12">
    <location>
        <begin position="1"/>
        <end position="57"/>
    </location>
</feature>
<organism evidence="13 14">
    <name type="scientific">Cohnella silvisoli</name>
    <dbReference type="NCBI Taxonomy" id="2873699"/>
    <lineage>
        <taxon>Bacteria</taxon>
        <taxon>Bacillati</taxon>
        <taxon>Bacillota</taxon>
        <taxon>Bacilli</taxon>
        <taxon>Bacillales</taxon>
        <taxon>Paenibacillaceae</taxon>
        <taxon>Cohnella</taxon>
    </lineage>
</organism>
<keyword evidence="3" id="KW-0444">Lipid biosynthesis</keyword>
<keyword evidence="7" id="KW-0594">Phospholipid biosynthesis</keyword>
<sequence length="69" mass="7887">MFHIGHLNLLAEARKHYDRLIVGVTTDELSLSYKGKTPIIPYAERASIVGAIRFVDETRIKSIIFVSEW</sequence>
<protein>
    <recommendedName>
        <fullName evidence="10">ethanolamine-phosphate cytidylyltransferase</fullName>
        <ecNumber evidence="10">2.7.7.14</ecNumber>
    </recommendedName>
    <alternativeName>
        <fullName evidence="11">CTP:phosphoethanolamine cytidylyltransferase</fullName>
    </alternativeName>
</protein>
<evidence type="ECO:0000256" key="7">
    <source>
        <dbReference type="ARBA" id="ARBA00023209"/>
    </source>
</evidence>
<evidence type="ECO:0000256" key="3">
    <source>
        <dbReference type="ARBA" id="ARBA00022516"/>
    </source>
</evidence>
<reference evidence="13 14" key="1">
    <citation type="journal article" date="2023" name="Genome Announc.">
        <title>Pan-Genome Analyses of the Genus Cohnella and Proposal of the Novel Species Cohnella silvisoli sp. nov., Isolated from Forest Soil.</title>
        <authorList>
            <person name="Wang C."/>
            <person name="Mao L."/>
            <person name="Bao G."/>
            <person name="Zhu H."/>
        </authorList>
    </citation>
    <scope>NUCLEOTIDE SEQUENCE [LARGE SCALE GENOMIC DNA]</scope>
    <source>
        <strain evidence="13 14">NL03-T5-1</strain>
    </source>
</reference>
<evidence type="ECO:0000256" key="2">
    <source>
        <dbReference type="ARBA" id="ARBA00010101"/>
    </source>
</evidence>
<comment type="caution">
    <text evidence="13">The sequence shown here is derived from an EMBL/GenBank/DDBJ whole genome shotgun (WGS) entry which is preliminary data.</text>
</comment>
<dbReference type="Pfam" id="PF01467">
    <property type="entry name" value="CTP_transf_like"/>
    <property type="match status" value="1"/>
</dbReference>
<proteinExistence type="inferred from homology"/>
<evidence type="ECO:0000256" key="4">
    <source>
        <dbReference type="ARBA" id="ARBA00022679"/>
    </source>
</evidence>
<comment type="pathway">
    <text evidence="1">Lipid metabolism.</text>
</comment>
<dbReference type="EC" id="2.7.7.14" evidence="10"/>